<feature type="non-terminal residue" evidence="15">
    <location>
        <position position="1351"/>
    </location>
</feature>
<keyword evidence="4" id="KW-0479">Metal-binding</keyword>
<evidence type="ECO:0000256" key="2">
    <source>
        <dbReference type="ARBA" id="ARBA00004123"/>
    </source>
</evidence>
<evidence type="ECO:0000259" key="14">
    <source>
        <dbReference type="PROSITE" id="PS50013"/>
    </source>
</evidence>
<comment type="subcellular location">
    <subcellularLocation>
        <location evidence="2">Nucleus</location>
    </subcellularLocation>
</comment>
<dbReference type="Gene3D" id="2.60.40.1180">
    <property type="entry name" value="Golgi alpha-mannosidase II"/>
    <property type="match status" value="1"/>
</dbReference>
<dbReference type="EC" id="3.2.1.114" evidence="10"/>
<dbReference type="GO" id="GO:0000139">
    <property type="term" value="C:Golgi membrane"/>
    <property type="evidence" value="ECO:0007669"/>
    <property type="project" value="TreeGrafter"/>
</dbReference>
<evidence type="ECO:0000256" key="3">
    <source>
        <dbReference type="ARBA" id="ARBA00009792"/>
    </source>
</evidence>
<dbReference type="Gene3D" id="1.20.1270.50">
    <property type="entry name" value="Glycoside hydrolase family 38, central domain"/>
    <property type="match status" value="1"/>
</dbReference>
<name>A0AAD8YWC0_9TELE</name>
<dbReference type="PANTHER" id="PTHR11607:SF69">
    <property type="entry name" value="ALPHA-MANNOSIDASE 2"/>
    <property type="match status" value="1"/>
</dbReference>
<comment type="cofactor">
    <cofactor evidence="1">
        <name>Zn(2+)</name>
        <dbReference type="ChEBI" id="CHEBI:29105"/>
    </cofactor>
</comment>
<keyword evidence="5" id="KW-0378">Hydrolase</keyword>
<comment type="caution">
    <text evidence="15">The sequence shown here is derived from an EMBL/GenBank/DDBJ whole genome shotgun (WGS) entry which is preliminary data.</text>
</comment>
<accession>A0AAD8YWC0</accession>
<dbReference type="EMBL" id="JAROKS010000023">
    <property type="protein sequence ID" value="KAK1787956.1"/>
    <property type="molecule type" value="Genomic_DNA"/>
</dbReference>
<dbReference type="InterPro" id="IPR050843">
    <property type="entry name" value="Glycosyl_Hydrlase_38"/>
</dbReference>
<dbReference type="SUPFAM" id="SSF74650">
    <property type="entry name" value="Galactose mutarotase-like"/>
    <property type="match status" value="1"/>
</dbReference>
<dbReference type="InterPro" id="IPR037094">
    <property type="entry name" value="Glyco_hydro_38_cen_sf"/>
</dbReference>
<comment type="catalytic activity">
    <reaction evidence="12">
        <text>N(4)-{beta-D-GlcNAc-(1-&gt;2)-alpha-D-Man-(1-&gt;3)-[alpha-D-Man-(1-&gt;3)-[alpha-D-Man-(1-&gt;6)]-alpha-D-Man-(1-&gt;6)]-beta-D-Man-(1-&gt;4)-beta-D-GlcNAc-(1-&gt;4)-beta-D-GlcNAc}-L-asparaginyl-[protein] + 2 H2O = 2 alpha-D-mannopyranose + an N(4)-{beta-D-GlcNAc-(1-&gt;2)-alpha-D-Man-(1-&gt;3)-[alpha-D-Man-(1-&gt;6)]-beta-D-Man-(1-&gt;4)-beta-D-GlcNAc-(1-&gt;4)-beta-D-GlcNAc}-L-asparaginyl-[protein]</text>
        <dbReference type="Rhea" id="RHEA:56052"/>
        <dbReference type="Rhea" id="RHEA-COMP:14368"/>
        <dbReference type="Rhea" id="RHEA-COMP:14369"/>
        <dbReference type="ChEBI" id="CHEBI:15377"/>
        <dbReference type="ChEBI" id="CHEBI:28729"/>
        <dbReference type="ChEBI" id="CHEBI:60615"/>
        <dbReference type="ChEBI" id="CHEBI:60625"/>
        <dbReference type="EC" id="3.2.1.114"/>
    </reaction>
</comment>
<dbReference type="FunFam" id="2.60.40.1180:FF:000009">
    <property type="entry name" value="Alpha-mannosidase"/>
    <property type="match status" value="1"/>
</dbReference>
<dbReference type="InterPro" id="IPR013780">
    <property type="entry name" value="Glyco_hydro_b"/>
</dbReference>
<keyword evidence="8" id="KW-0326">Glycosidase</keyword>
<dbReference type="InterPro" id="IPR041577">
    <property type="entry name" value="RT_RNaseH_2"/>
</dbReference>
<dbReference type="GO" id="GO:0006013">
    <property type="term" value="P:mannose metabolic process"/>
    <property type="evidence" value="ECO:0007669"/>
    <property type="project" value="InterPro"/>
</dbReference>
<keyword evidence="16" id="KW-1185">Reference proteome</keyword>
<keyword evidence="7" id="KW-0325">Glycoprotein</keyword>
<evidence type="ECO:0000256" key="13">
    <source>
        <dbReference type="SAM" id="Phobius"/>
    </source>
</evidence>
<feature type="domain" description="Chromo" evidence="14">
    <location>
        <begin position="474"/>
        <end position="526"/>
    </location>
</feature>
<dbReference type="GO" id="GO:0004572">
    <property type="term" value="F:mannosyl-oligosaccharide 1,3-1,6-alpha-mannosidase activity"/>
    <property type="evidence" value="ECO:0007669"/>
    <property type="project" value="UniProtKB-EC"/>
</dbReference>
<dbReference type="GO" id="GO:0046872">
    <property type="term" value="F:metal ion binding"/>
    <property type="evidence" value="ECO:0007669"/>
    <property type="project" value="UniProtKB-KW"/>
</dbReference>
<dbReference type="GO" id="GO:0030246">
    <property type="term" value="F:carbohydrate binding"/>
    <property type="evidence" value="ECO:0007669"/>
    <property type="project" value="InterPro"/>
</dbReference>
<dbReference type="FunFam" id="2.70.98.30:FF:000002">
    <property type="entry name" value="Alpha-mannosidase"/>
    <property type="match status" value="1"/>
</dbReference>
<protein>
    <recommendedName>
        <fullName evidence="10">mannosyl-oligosaccharide 1,3-1,6-alpha-mannosidase</fullName>
        <ecNumber evidence="10">3.2.1.114</ecNumber>
    </recommendedName>
    <alternativeName>
        <fullName evidence="11">Mannosyl-oligosaccharide 1,3-1,6-alpha-mannosidase</fullName>
    </alternativeName>
</protein>
<dbReference type="GO" id="GO:0005634">
    <property type="term" value="C:nucleus"/>
    <property type="evidence" value="ECO:0007669"/>
    <property type="project" value="UniProtKB-SubCell"/>
</dbReference>
<dbReference type="PANTHER" id="PTHR11607">
    <property type="entry name" value="ALPHA-MANNOSIDASE"/>
    <property type="match status" value="1"/>
</dbReference>
<dbReference type="FunFam" id="3.20.110.10:FF:000016">
    <property type="entry name" value="Alpha-mannosidase"/>
    <property type="match status" value="1"/>
</dbReference>
<dbReference type="InterPro" id="IPR016197">
    <property type="entry name" value="Chromo-like_dom_sf"/>
</dbReference>
<dbReference type="InterPro" id="IPR043128">
    <property type="entry name" value="Rev_trsase/Diguanyl_cyclase"/>
</dbReference>
<keyword evidence="13" id="KW-0812">Transmembrane</keyword>
<dbReference type="Gene3D" id="3.30.70.270">
    <property type="match status" value="1"/>
</dbReference>
<keyword evidence="13" id="KW-0472">Membrane</keyword>
<dbReference type="GO" id="GO:0004523">
    <property type="term" value="F:RNA-DNA hybrid ribonuclease activity"/>
    <property type="evidence" value="ECO:0007669"/>
    <property type="project" value="UniProtKB-EC"/>
</dbReference>
<dbReference type="Pfam" id="PF09261">
    <property type="entry name" value="Alpha-mann_mid"/>
    <property type="match status" value="1"/>
</dbReference>
<dbReference type="SUPFAM" id="SSF56672">
    <property type="entry name" value="DNA/RNA polymerases"/>
    <property type="match status" value="1"/>
</dbReference>
<evidence type="ECO:0000256" key="10">
    <source>
        <dbReference type="ARBA" id="ARBA00066412"/>
    </source>
</evidence>
<proteinExistence type="inferred from homology"/>
<dbReference type="GO" id="GO:0006491">
    <property type="term" value="P:N-glycan processing"/>
    <property type="evidence" value="ECO:0007669"/>
    <property type="project" value="TreeGrafter"/>
</dbReference>
<dbReference type="InterPro" id="IPR028995">
    <property type="entry name" value="Glyco_hydro_57/38_cen_sf"/>
</dbReference>
<dbReference type="InterPro" id="IPR011330">
    <property type="entry name" value="Glyco_hydro/deAcase_b/a-brl"/>
</dbReference>
<feature type="transmembrane region" description="Helical" evidence="13">
    <location>
        <begin position="7"/>
        <end position="26"/>
    </location>
</feature>
<dbReference type="InterPro" id="IPR043502">
    <property type="entry name" value="DNA/RNA_pol_sf"/>
</dbReference>
<evidence type="ECO:0000256" key="4">
    <source>
        <dbReference type="ARBA" id="ARBA00022723"/>
    </source>
</evidence>
<dbReference type="InterPro" id="IPR000953">
    <property type="entry name" value="Chromo/chromo_shadow_dom"/>
</dbReference>
<evidence type="ECO:0000256" key="9">
    <source>
        <dbReference type="ARBA" id="ARBA00059516"/>
    </source>
</evidence>
<evidence type="ECO:0000256" key="8">
    <source>
        <dbReference type="ARBA" id="ARBA00023295"/>
    </source>
</evidence>
<dbReference type="SUPFAM" id="SSF88688">
    <property type="entry name" value="Families 57/38 glycoside transferase middle domain"/>
    <property type="match status" value="1"/>
</dbReference>
<evidence type="ECO:0000313" key="15">
    <source>
        <dbReference type="EMBL" id="KAK1787956.1"/>
    </source>
</evidence>
<dbReference type="CDD" id="cd01647">
    <property type="entry name" value="RT_LTR"/>
    <property type="match status" value="1"/>
</dbReference>
<dbReference type="InterPro" id="IPR000602">
    <property type="entry name" value="Glyco_hydro_38_N"/>
</dbReference>
<evidence type="ECO:0000256" key="7">
    <source>
        <dbReference type="ARBA" id="ARBA00023180"/>
    </source>
</evidence>
<keyword evidence="13" id="KW-1133">Transmembrane helix</keyword>
<evidence type="ECO:0000256" key="6">
    <source>
        <dbReference type="ARBA" id="ARBA00022833"/>
    </source>
</evidence>
<dbReference type="Pfam" id="PF01074">
    <property type="entry name" value="Glyco_hydro_38N"/>
    <property type="match status" value="2"/>
</dbReference>
<dbReference type="PROSITE" id="PS50013">
    <property type="entry name" value="CHROMO_2"/>
    <property type="match status" value="1"/>
</dbReference>
<dbReference type="Gene3D" id="2.70.98.30">
    <property type="entry name" value="Golgi alpha-mannosidase II, domain 4"/>
    <property type="match status" value="1"/>
</dbReference>
<reference evidence="15" key="1">
    <citation type="submission" date="2023-03" db="EMBL/GenBank/DDBJ databases">
        <title>Electrophorus voltai genome.</title>
        <authorList>
            <person name="Bian C."/>
        </authorList>
    </citation>
    <scope>NUCLEOTIDE SEQUENCE</scope>
    <source>
        <strain evidence="15">CB-2022</strain>
        <tissue evidence="15">Muscle</tissue>
    </source>
</reference>
<dbReference type="FunFam" id="1.20.1270.50:FF:000001">
    <property type="entry name" value="Alpha-mannosidase"/>
    <property type="match status" value="1"/>
</dbReference>
<evidence type="ECO:0000256" key="12">
    <source>
        <dbReference type="ARBA" id="ARBA00093232"/>
    </source>
</evidence>
<keyword evidence="6" id="KW-0862">Zinc</keyword>
<evidence type="ECO:0000256" key="11">
    <source>
        <dbReference type="ARBA" id="ARBA00083602"/>
    </source>
</evidence>
<dbReference type="Gene3D" id="3.20.110.10">
    <property type="entry name" value="Glycoside hydrolase 38, N terminal domain"/>
    <property type="match status" value="2"/>
</dbReference>
<dbReference type="InterPro" id="IPR027291">
    <property type="entry name" value="Glyco_hydro_38_N_sf"/>
</dbReference>
<dbReference type="SMART" id="SM00872">
    <property type="entry name" value="Alpha-mann_mid"/>
    <property type="match status" value="1"/>
</dbReference>
<dbReference type="SUPFAM" id="SSF54160">
    <property type="entry name" value="Chromo domain-like"/>
    <property type="match status" value="1"/>
</dbReference>
<dbReference type="SMART" id="SM00298">
    <property type="entry name" value="CHROMO"/>
    <property type="match status" value="1"/>
</dbReference>
<organism evidence="15 16">
    <name type="scientific">Electrophorus voltai</name>
    <dbReference type="NCBI Taxonomy" id="2609070"/>
    <lineage>
        <taxon>Eukaryota</taxon>
        <taxon>Metazoa</taxon>
        <taxon>Chordata</taxon>
        <taxon>Craniata</taxon>
        <taxon>Vertebrata</taxon>
        <taxon>Euteleostomi</taxon>
        <taxon>Actinopterygii</taxon>
        <taxon>Neopterygii</taxon>
        <taxon>Teleostei</taxon>
        <taxon>Ostariophysi</taxon>
        <taxon>Gymnotiformes</taxon>
        <taxon>Gymnotoidei</taxon>
        <taxon>Gymnotidae</taxon>
        <taxon>Electrophorus</taxon>
    </lineage>
</organism>
<dbReference type="SUPFAM" id="SSF88713">
    <property type="entry name" value="Glycoside hydrolase/deacetylase"/>
    <property type="match status" value="2"/>
</dbReference>
<evidence type="ECO:0000256" key="1">
    <source>
        <dbReference type="ARBA" id="ARBA00001947"/>
    </source>
</evidence>
<dbReference type="Gene3D" id="2.40.50.40">
    <property type="match status" value="1"/>
</dbReference>
<evidence type="ECO:0000313" key="16">
    <source>
        <dbReference type="Proteomes" id="UP001239994"/>
    </source>
</evidence>
<dbReference type="Proteomes" id="UP001239994">
    <property type="component" value="Unassembled WGS sequence"/>
</dbReference>
<dbReference type="InterPro" id="IPR011682">
    <property type="entry name" value="Glyco_hydro_38_C"/>
</dbReference>
<gene>
    <name evidence="15" type="ORF">P4O66_016437</name>
</gene>
<evidence type="ECO:0000256" key="5">
    <source>
        <dbReference type="ARBA" id="ARBA00022801"/>
    </source>
</evidence>
<dbReference type="InterPro" id="IPR015341">
    <property type="entry name" value="Glyco_hydro_38_cen"/>
</dbReference>
<comment type="function">
    <text evidence="9">Catalyzes the first committed step in the biosynthesis of complex N-glycans. It controls conversion of high mannose to complex N-glycans; the final hydrolytic step in the N-glycan maturation pathway.</text>
</comment>
<dbReference type="InterPro" id="IPR011013">
    <property type="entry name" value="Gal_mutarotase_sf_dom"/>
</dbReference>
<comment type="similarity">
    <text evidence="3">Belongs to the glycosyl hydrolase 38 family.</text>
</comment>
<sequence>MKISRQFTVFGSAIFCVVVFSLYLMLDHLQLDRIKNPINEERLQNGQLVILQDKIDHLERLLAENNKIIANIRDSVTNLRKSVNNDKGPLEAKNLSQGLVDLLPFAPIWVLIPSEDCQFSAQTYSKAADEVQMLDVYDMLSFDNPDGGVWKQGFDISYEENEWDQEPLQVVVVPHSHNDPGWLKTFDDYYRDQTQHILNNMVVKLHEDERRKMIWSEISYFSKWWNNIDIQKKDAVKKLIERGQLEMATGGWVMPDEANTHYFALIDQLLEGHQWLERNLAFEALQQASIFTKLDLHSAYNLVRIQEGDEWKTALITPSGHYEYLIMPFGLMNARAVFQWYINEVLREALYKFVKNFSTVAAPLTMLIRKVSGQCCWSTEAQQAFEELKRHLIKAPILQLSDVELPFIVDVDASEKGTMTLATTNYWRSSLRSRSGGTGWRVQKTLSWSVQTTRTWLTYNRPTRTVFSGPLHSGTVNRRTQSSVRRVCGGDQYLVDWEGYGPKERSWVTSCHILDYELIRAFQRDRVKPKTAWAVDPFGHSPTQAYLFKQAGLSNMLIQRVHYSIKKHFATQKTLEFFWRQNWDQESSTDILCHMMPFYSYDVPHTCGPDPKICCQFDFKRLPGGRISCPWRIPPQVITSDNVQQRAHMLLDQYRKKSKLFMTKVVLAPLGDDFRYTDAQEWDQQFNNYQKLFDYMNSHPELNVQAQFGTISDYFEILRKVTGMDQAGMNKGVSPFPVLSGDFFTYADRDDHYWSGYFTSRPFYKRMDRMLESHLRAAEILYSLTLANIKMFGKPSNYPAVENYKLLTEARRNLGLFQHHDAITGTGKDWVVVDYGTRLFHSILNLKRVIVSSAHWLVLDDKNIYTYDPAKPLLQIDEVQPAQDVLPHKTVIKISATPRSVVVYNPIEQARSSVISIYVTTPHIRVLTAQGRPVIAQITAVWEHFTQASTEVFQVSFVAHVPPLGLAVYQMSEGVELHTELAHYMFLKKGGHVSVTGAEQFRVAIPQETVPVSVENPHLQLFVSSTTGLLETLKLKENGLKHSIKVDFVWYGTTSNKDKSGAYLFLPDGEAKKYSPSRPPVIRVTKGPVFSEVTTTFTHITHTLRLYNIQGVDGQAVEICNTVDIRGEFNQEIAMRITSDINSMNRFFTDLNGFQVQPRRTMSKLPLQANFYPMTSMAYLEDSNRRLTLLTAQSLGAASLKSGQLEVIMDRRLNQDDNRGLGQGVLDNKITANSFRLLLEPRNSAQETQRENNAPFSYPSLLSHISCTYLNHPLIQMATSVDPTLLTPVPHSPLTSSFPCDIHLVNLRTIQSQEEGGGPSEQAALILHRKGFDCGFSSRNTGLLCSTTRGK</sequence>
<dbReference type="Pfam" id="PF07748">
    <property type="entry name" value="Glyco_hydro_38C"/>
    <property type="match status" value="1"/>
</dbReference>
<dbReference type="Pfam" id="PF17919">
    <property type="entry name" value="RT_RNaseH_2"/>
    <property type="match status" value="1"/>
</dbReference>